<accession>A0AC60Q0Z0</accession>
<organism evidence="1 2">
    <name type="scientific">Ixodes persulcatus</name>
    <name type="common">Taiga tick</name>
    <dbReference type="NCBI Taxonomy" id="34615"/>
    <lineage>
        <taxon>Eukaryota</taxon>
        <taxon>Metazoa</taxon>
        <taxon>Ecdysozoa</taxon>
        <taxon>Arthropoda</taxon>
        <taxon>Chelicerata</taxon>
        <taxon>Arachnida</taxon>
        <taxon>Acari</taxon>
        <taxon>Parasitiformes</taxon>
        <taxon>Ixodida</taxon>
        <taxon>Ixodoidea</taxon>
        <taxon>Ixodidae</taxon>
        <taxon>Ixodinae</taxon>
        <taxon>Ixodes</taxon>
    </lineage>
</organism>
<proteinExistence type="predicted"/>
<protein>
    <submittedName>
        <fullName evidence="1">Uncharacterized protein</fullName>
    </submittedName>
</protein>
<evidence type="ECO:0000313" key="1">
    <source>
        <dbReference type="EMBL" id="KAG0427151.1"/>
    </source>
</evidence>
<evidence type="ECO:0000313" key="2">
    <source>
        <dbReference type="Proteomes" id="UP000805193"/>
    </source>
</evidence>
<reference evidence="1 2" key="1">
    <citation type="journal article" date="2020" name="Cell">
        <title>Large-Scale Comparative Analyses of Tick Genomes Elucidate Their Genetic Diversity and Vector Capacities.</title>
        <authorList>
            <consortium name="Tick Genome and Microbiome Consortium (TIGMIC)"/>
            <person name="Jia N."/>
            <person name="Wang J."/>
            <person name="Shi W."/>
            <person name="Du L."/>
            <person name="Sun Y."/>
            <person name="Zhan W."/>
            <person name="Jiang J.F."/>
            <person name="Wang Q."/>
            <person name="Zhang B."/>
            <person name="Ji P."/>
            <person name="Bell-Sakyi L."/>
            <person name="Cui X.M."/>
            <person name="Yuan T.T."/>
            <person name="Jiang B.G."/>
            <person name="Yang W.F."/>
            <person name="Lam T.T."/>
            <person name="Chang Q.C."/>
            <person name="Ding S.J."/>
            <person name="Wang X.J."/>
            <person name="Zhu J.G."/>
            <person name="Ruan X.D."/>
            <person name="Zhao L."/>
            <person name="Wei J.T."/>
            <person name="Ye R.Z."/>
            <person name="Que T.C."/>
            <person name="Du C.H."/>
            <person name="Zhou Y.H."/>
            <person name="Cheng J.X."/>
            <person name="Dai P.F."/>
            <person name="Guo W.B."/>
            <person name="Han X.H."/>
            <person name="Huang E.J."/>
            <person name="Li L.F."/>
            <person name="Wei W."/>
            <person name="Gao Y.C."/>
            <person name="Liu J.Z."/>
            <person name="Shao H.Z."/>
            <person name="Wang X."/>
            <person name="Wang C.C."/>
            <person name="Yang T.C."/>
            <person name="Huo Q.B."/>
            <person name="Li W."/>
            <person name="Chen H.Y."/>
            <person name="Chen S.E."/>
            <person name="Zhou L.G."/>
            <person name="Ni X.B."/>
            <person name="Tian J.H."/>
            <person name="Sheng Y."/>
            <person name="Liu T."/>
            <person name="Pan Y.S."/>
            <person name="Xia L.Y."/>
            <person name="Li J."/>
            <person name="Zhao F."/>
            <person name="Cao W.C."/>
        </authorList>
    </citation>
    <scope>NUCLEOTIDE SEQUENCE [LARGE SCALE GENOMIC DNA]</scope>
    <source>
        <strain evidence="1">Iper-2018</strain>
    </source>
</reference>
<comment type="caution">
    <text evidence="1">The sequence shown here is derived from an EMBL/GenBank/DDBJ whole genome shotgun (WGS) entry which is preliminary data.</text>
</comment>
<dbReference type="EMBL" id="JABSTQ010009654">
    <property type="protein sequence ID" value="KAG0427151.1"/>
    <property type="molecule type" value="Genomic_DNA"/>
</dbReference>
<sequence>MLIQTETNGVGIEHWIHGFRSENFRSTCSELVCEFLYREAADLRDSFTSYFTVLATDLNDNPRFAKKLLRMREQRVWLENKRACRLFLGCDRGAEANIPRRLGHLHIASGYVPRDAPWDPLDLCHLRARVGGDRAIICGDFNAHSESWGDRKTDGRRKRLQAALDNTDLCNITGVGVGTVGSVIDLTLVTPGLSLSTDPLPDSWGSDHRPIVVGTPKSAPLKTCKVTDWDKYRGIIAEGAAAGLPLTTQLIGDAIRSATRTVQVLSTRPNPDLLWLKLGARRRQAQRRSWKTNRPEDILAYRRLDADFRRHGRRLARRQWQLLCASFGAPGGGKRAWKMKRVLGNLIRITTCESTAPLLARIAERPESRLGQLLCVLGDVAGPSPSLTPLPPLHTAPHPLAVNTHVDGMGSRRKTANVAARQLAENHVEQHYPGWARLYTDGSVRPSDGSSTAAVYIERAALGAGECLAFRATSTTTELAAILLALRLVRCGSRGPDNWLLLSDSQADLAQLYSLEGASPLAREIAGEALLLESLGHRLAFQWVPSHCGIPGNESADNLAERVHDEAAFRTSDVGPFADAKLLVARAAAEDHPDQRYAAGDRPARLPRNASHQVAAVVHRIRTGCARTPSWLHHLRREADPDCPTCGEWADLNHLLLDCAEHAEDRASMIATFAALGLTCGTKEEILRPRGDKRCKDRALRALLTFLEDTGLLSSL</sequence>
<name>A0AC60Q0Z0_IXOPE</name>
<gene>
    <name evidence="1" type="ORF">HPB47_025825</name>
</gene>
<dbReference type="Proteomes" id="UP000805193">
    <property type="component" value="Unassembled WGS sequence"/>
</dbReference>
<keyword evidence="2" id="KW-1185">Reference proteome</keyword>